<dbReference type="Pfam" id="PF00211">
    <property type="entry name" value="Guanylate_cyc"/>
    <property type="match status" value="1"/>
</dbReference>
<dbReference type="Proteomes" id="UP000261500">
    <property type="component" value="Unplaced"/>
</dbReference>
<name>A0A3B3U212_9TELE</name>
<evidence type="ECO:0000256" key="8">
    <source>
        <dbReference type="ARBA" id="ARBA00022741"/>
    </source>
</evidence>
<evidence type="ECO:0000256" key="11">
    <source>
        <dbReference type="ARBA" id="ARBA00022989"/>
    </source>
</evidence>
<comment type="cofactor">
    <cofactor evidence="3">
        <name>Mg(2+)</name>
        <dbReference type="ChEBI" id="CHEBI:18420"/>
    </cofactor>
</comment>
<dbReference type="GO" id="GO:0005886">
    <property type="term" value="C:plasma membrane"/>
    <property type="evidence" value="ECO:0007669"/>
    <property type="project" value="TreeGrafter"/>
</dbReference>
<evidence type="ECO:0000256" key="6">
    <source>
        <dbReference type="ARBA" id="ARBA00022692"/>
    </source>
</evidence>
<evidence type="ECO:0000256" key="12">
    <source>
        <dbReference type="ARBA" id="ARBA00022998"/>
    </source>
</evidence>
<accession>A0A3B3U212</accession>
<keyword evidence="11" id="KW-1133">Transmembrane helix</keyword>
<evidence type="ECO:0000256" key="7">
    <source>
        <dbReference type="ARBA" id="ARBA00022723"/>
    </source>
</evidence>
<keyword evidence="9" id="KW-0067">ATP-binding</keyword>
<evidence type="ECO:0000256" key="13">
    <source>
        <dbReference type="ARBA" id="ARBA00023136"/>
    </source>
</evidence>
<keyword evidence="8" id="KW-0547">Nucleotide-binding</keyword>
<evidence type="ECO:0000313" key="17">
    <source>
        <dbReference type="Ensembl" id="ENSPLAP00000006646.1"/>
    </source>
</evidence>
<dbReference type="GO" id="GO:0046872">
    <property type="term" value="F:metal ion binding"/>
    <property type="evidence" value="ECO:0007669"/>
    <property type="project" value="UniProtKB-KW"/>
</dbReference>
<dbReference type="CDD" id="cd07302">
    <property type="entry name" value="CHD"/>
    <property type="match status" value="1"/>
</dbReference>
<evidence type="ECO:0000256" key="14">
    <source>
        <dbReference type="ARBA" id="ARBA00023239"/>
    </source>
</evidence>
<dbReference type="GO" id="GO:0004016">
    <property type="term" value="F:adenylate cyclase activity"/>
    <property type="evidence" value="ECO:0007669"/>
    <property type="project" value="UniProtKB-EC"/>
</dbReference>
<dbReference type="GeneTree" id="ENSGT00940000166718"/>
<evidence type="ECO:0000256" key="15">
    <source>
        <dbReference type="RuleBase" id="RU000405"/>
    </source>
</evidence>
<feature type="domain" description="Guanylate cyclase" evidence="16">
    <location>
        <begin position="84"/>
        <end position="196"/>
    </location>
</feature>
<dbReference type="InterPro" id="IPR029787">
    <property type="entry name" value="Nucleotide_cyclase"/>
</dbReference>
<comment type="subcellular location">
    <subcellularLocation>
        <location evidence="4">Membrane</location>
        <topology evidence="4">Multi-pass membrane protein</topology>
    </subcellularLocation>
</comment>
<keyword evidence="18" id="KW-1185">Reference proteome</keyword>
<dbReference type="SMART" id="SM00044">
    <property type="entry name" value="CYCc"/>
    <property type="match status" value="1"/>
</dbReference>
<dbReference type="Ensembl" id="ENSPLAT00000005917.1">
    <property type="protein sequence ID" value="ENSPLAP00000006646.1"/>
    <property type="gene ID" value="ENSPLAG00000008821.1"/>
</dbReference>
<evidence type="ECO:0000256" key="10">
    <source>
        <dbReference type="ARBA" id="ARBA00022842"/>
    </source>
</evidence>
<dbReference type="InterPro" id="IPR032628">
    <property type="entry name" value="AC_N"/>
</dbReference>
<dbReference type="PANTHER" id="PTHR45627:SF15">
    <property type="entry name" value="ADENYLATE CYCLASE"/>
    <property type="match status" value="1"/>
</dbReference>
<comment type="similarity">
    <text evidence="15">Belongs to the adenylyl cyclase class-4/guanylyl cyclase family.</text>
</comment>
<reference evidence="17" key="1">
    <citation type="submission" date="2025-08" db="UniProtKB">
        <authorList>
            <consortium name="Ensembl"/>
        </authorList>
    </citation>
    <scope>IDENTIFICATION</scope>
</reference>
<sequence>MNTAGIFMNYLSDRTQRQSFLETRRCIEGRVRLERENQRQERLVMSILPRFLVLEMIADMSAVDEYLLPQQFHKIYIHHYKDVSILFADIIGFTSLSLILSAQELVKTLNELFGRFDSLAEVGSISKTDTPNTICTGVSVTHEHMDCCRYVRRELQQELDMRIGVHSGSVLCGVLGLQKWQFDIWSWDVDIANCLEAAGVPGQVHISQATLDCLGGIYETEQGHGQDRSEFLRKHNVETYLIRPATREEAQPPKARRPSYDELTTWSAELPFGDILGMNFVSIWSIVGKNLDIPGPFESSCSSLSGLQVSPTAR</sequence>
<evidence type="ECO:0000256" key="4">
    <source>
        <dbReference type="ARBA" id="ARBA00004141"/>
    </source>
</evidence>
<evidence type="ECO:0000313" key="18">
    <source>
        <dbReference type="Proteomes" id="UP000261500"/>
    </source>
</evidence>
<evidence type="ECO:0000259" key="16">
    <source>
        <dbReference type="PROSITE" id="PS50125"/>
    </source>
</evidence>
<dbReference type="Pfam" id="PF16214">
    <property type="entry name" value="AC_N"/>
    <property type="match status" value="1"/>
</dbReference>
<evidence type="ECO:0000256" key="1">
    <source>
        <dbReference type="ARBA" id="ARBA00001593"/>
    </source>
</evidence>
<evidence type="ECO:0000256" key="5">
    <source>
        <dbReference type="ARBA" id="ARBA00012201"/>
    </source>
</evidence>
<dbReference type="GO" id="GO:0005524">
    <property type="term" value="F:ATP binding"/>
    <property type="evidence" value="ECO:0007669"/>
    <property type="project" value="UniProtKB-KW"/>
</dbReference>
<keyword evidence="7" id="KW-0479">Metal-binding</keyword>
<dbReference type="PROSITE" id="PS00452">
    <property type="entry name" value="GUANYLATE_CYCLASE_1"/>
    <property type="match status" value="1"/>
</dbReference>
<dbReference type="EC" id="4.6.1.1" evidence="5"/>
<dbReference type="InterPro" id="IPR018297">
    <property type="entry name" value="A/G_cyclase_CS"/>
</dbReference>
<dbReference type="GO" id="GO:0007189">
    <property type="term" value="P:adenylate cyclase-activating G protein-coupled receptor signaling pathway"/>
    <property type="evidence" value="ECO:0007669"/>
    <property type="project" value="TreeGrafter"/>
</dbReference>
<evidence type="ECO:0000256" key="3">
    <source>
        <dbReference type="ARBA" id="ARBA00001946"/>
    </source>
</evidence>
<dbReference type="SUPFAM" id="SSF55073">
    <property type="entry name" value="Nucleotide cyclase"/>
    <property type="match status" value="1"/>
</dbReference>
<keyword evidence="12" id="KW-0115">cAMP biosynthesis</keyword>
<evidence type="ECO:0000256" key="2">
    <source>
        <dbReference type="ARBA" id="ARBA00001936"/>
    </source>
</evidence>
<protein>
    <recommendedName>
        <fullName evidence="5">adenylate cyclase</fullName>
        <ecNumber evidence="5">4.6.1.1</ecNumber>
    </recommendedName>
</protein>
<dbReference type="InterPro" id="IPR001054">
    <property type="entry name" value="A/G_cyclase"/>
</dbReference>
<dbReference type="Gene3D" id="3.30.70.1230">
    <property type="entry name" value="Nucleotide cyclase"/>
    <property type="match status" value="1"/>
</dbReference>
<dbReference type="GO" id="GO:0006171">
    <property type="term" value="P:cAMP biosynthetic process"/>
    <property type="evidence" value="ECO:0007669"/>
    <property type="project" value="UniProtKB-KW"/>
</dbReference>
<keyword evidence="10" id="KW-0460">Magnesium</keyword>
<keyword evidence="14 15" id="KW-0456">Lyase</keyword>
<keyword evidence="13" id="KW-0472">Membrane</keyword>
<dbReference type="GO" id="GO:0035556">
    <property type="term" value="P:intracellular signal transduction"/>
    <property type="evidence" value="ECO:0007669"/>
    <property type="project" value="InterPro"/>
</dbReference>
<proteinExistence type="inferred from homology"/>
<dbReference type="PROSITE" id="PS50125">
    <property type="entry name" value="GUANYLATE_CYCLASE_2"/>
    <property type="match status" value="1"/>
</dbReference>
<dbReference type="STRING" id="48699.ENSPLAP00000006646"/>
<comment type="catalytic activity">
    <reaction evidence="1">
        <text>ATP = 3',5'-cyclic AMP + diphosphate</text>
        <dbReference type="Rhea" id="RHEA:15389"/>
        <dbReference type="ChEBI" id="CHEBI:30616"/>
        <dbReference type="ChEBI" id="CHEBI:33019"/>
        <dbReference type="ChEBI" id="CHEBI:58165"/>
        <dbReference type="EC" id="4.6.1.1"/>
    </reaction>
</comment>
<keyword evidence="6" id="KW-0812">Transmembrane</keyword>
<dbReference type="PANTHER" id="PTHR45627">
    <property type="entry name" value="ADENYLATE CYCLASE TYPE 1"/>
    <property type="match status" value="1"/>
</dbReference>
<dbReference type="AlphaFoldDB" id="A0A3B3U212"/>
<reference evidence="17" key="2">
    <citation type="submission" date="2025-09" db="UniProtKB">
        <authorList>
            <consortium name="Ensembl"/>
        </authorList>
    </citation>
    <scope>IDENTIFICATION</scope>
</reference>
<comment type="cofactor">
    <cofactor evidence="2">
        <name>Mn(2+)</name>
        <dbReference type="ChEBI" id="CHEBI:29035"/>
    </cofactor>
</comment>
<organism evidence="17 18">
    <name type="scientific">Poecilia latipinna</name>
    <name type="common">sailfin molly</name>
    <dbReference type="NCBI Taxonomy" id="48699"/>
    <lineage>
        <taxon>Eukaryota</taxon>
        <taxon>Metazoa</taxon>
        <taxon>Chordata</taxon>
        <taxon>Craniata</taxon>
        <taxon>Vertebrata</taxon>
        <taxon>Euteleostomi</taxon>
        <taxon>Actinopterygii</taxon>
        <taxon>Neopterygii</taxon>
        <taxon>Teleostei</taxon>
        <taxon>Neoteleostei</taxon>
        <taxon>Acanthomorphata</taxon>
        <taxon>Ovalentaria</taxon>
        <taxon>Atherinomorphae</taxon>
        <taxon>Cyprinodontiformes</taxon>
        <taxon>Poeciliidae</taxon>
        <taxon>Poeciliinae</taxon>
        <taxon>Poecilia</taxon>
    </lineage>
</organism>
<evidence type="ECO:0000256" key="9">
    <source>
        <dbReference type="ARBA" id="ARBA00022840"/>
    </source>
</evidence>